<reference evidence="6 7" key="1">
    <citation type="submission" date="2013-03" db="EMBL/GenBank/DDBJ databases">
        <title>The Genome Sequence of Exophiala aquamarina CBS 119918.</title>
        <authorList>
            <consortium name="The Broad Institute Genomics Platform"/>
            <person name="Cuomo C."/>
            <person name="de Hoog S."/>
            <person name="Gorbushina A."/>
            <person name="Walker B."/>
            <person name="Young S.K."/>
            <person name="Zeng Q."/>
            <person name="Gargeya S."/>
            <person name="Fitzgerald M."/>
            <person name="Haas B."/>
            <person name="Abouelleil A."/>
            <person name="Allen A.W."/>
            <person name="Alvarado L."/>
            <person name="Arachchi H.M."/>
            <person name="Berlin A.M."/>
            <person name="Chapman S.B."/>
            <person name="Gainer-Dewar J."/>
            <person name="Goldberg J."/>
            <person name="Griggs A."/>
            <person name="Gujja S."/>
            <person name="Hansen M."/>
            <person name="Howarth C."/>
            <person name="Imamovic A."/>
            <person name="Ireland A."/>
            <person name="Larimer J."/>
            <person name="McCowan C."/>
            <person name="Murphy C."/>
            <person name="Pearson M."/>
            <person name="Poon T.W."/>
            <person name="Priest M."/>
            <person name="Roberts A."/>
            <person name="Saif S."/>
            <person name="Shea T."/>
            <person name="Sisk P."/>
            <person name="Sykes S."/>
            <person name="Wortman J."/>
            <person name="Nusbaum C."/>
            <person name="Birren B."/>
        </authorList>
    </citation>
    <scope>NUCLEOTIDE SEQUENCE [LARGE SCALE GENOMIC DNA]</scope>
    <source>
        <strain evidence="6 7">CBS 119918</strain>
    </source>
</reference>
<dbReference type="InterPro" id="IPR002347">
    <property type="entry name" value="SDR_fam"/>
</dbReference>
<dbReference type="PRINTS" id="PR00080">
    <property type="entry name" value="SDRFAMILY"/>
</dbReference>
<evidence type="ECO:0000313" key="6">
    <source>
        <dbReference type="EMBL" id="KEF56413.1"/>
    </source>
</evidence>
<dbReference type="InterPro" id="IPR036291">
    <property type="entry name" value="NAD(P)-bd_dom_sf"/>
</dbReference>
<comment type="similarity">
    <text evidence="1 4">Belongs to the short-chain dehydrogenases/reductases (SDR) family.</text>
</comment>
<gene>
    <name evidence="6" type="ORF">A1O9_07994</name>
</gene>
<dbReference type="SUPFAM" id="SSF51735">
    <property type="entry name" value="NAD(P)-binding Rossmann-fold domains"/>
    <property type="match status" value="1"/>
</dbReference>
<keyword evidence="3" id="KW-0560">Oxidoreductase</keyword>
<evidence type="ECO:0000256" key="3">
    <source>
        <dbReference type="ARBA" id="ARBA00023002"/>
    </source>
</evidence>
<dbReference type="OrthoDB" id="1274115at2759"/>
<dbReference type="Gene3D" id="3.40.50.720">
    <property type="entry name" value="NAD(P)-binding Rossmann-like Domain"/>
    <property type="match status" value="1"/>
</dbReference>
<dbReference type="AlphaFoldDB" id="A0A072PAW6"/>
<evidence type="ECO:0000256" key="5">
    <source>
        <dbReference type="SAM" id="SignalP"/>
    </source>
</evidence>
<dbReference type="GO" id="GO:0016491">
    <property type="term" value="F:oxidoreductase activity"/>
    <property type="evidence" value="ECO:0007669"/>
    <property type="project" value="UniProtKB-KW"/>
</dbReference>
<evidence type="ECO:0000256" key="2">
    <source>
        <dbReference type="ARBA" id="ARBA00022857"/>
    </source>
</evidence>
<dbReference type="InterPro" id="IPR051911">
    <property type="entry name" value="SDR_oxidoreductase"/>
</dbReference>
<organism evidence="6 7">
    <name type="scientific">Exophiala aquamarina CBS 119918</name>
    <dbReference type="NCBI Taxonomy" id="1182545"/>
    <lineage>
        <taxon>Eukaryota</taxon>
        <taxon>Fungi</taxon>
        <taxon>Dikarya</taxon>
        <taxon>Ascomycota</taxon>
        <taxon>Pezizomycotina</taxon>
        <taxon>Eurotiomycetes</taxon>
        <taxon>Chaetothyriomycetidae</taxon>
        <taxon>Chaetothyriales</taxon>
        <taxon>Herpotrichiellaceae</taxon>
        <taxon>Exophiala</taxon>
    </lineage>
</organism>
<sequence length="285" mass="30471">MAPSWLITGSSSGFGLALVRYLLAQGHSVIATSRNPSKTPDLIEEVASKPNGAWLALDVVASKADIDKVIYEAWAKFDGIDFLVNNAGYSILGAAEEIPEHQAKDQFEVNFWGAVRATQSILPLMRSRRSGTIINISSVAGGDPLPTCAIYAASKVALEAWTESLSHEVRHLGIRGIVIQPGAFRTNFFSSSAMQIVTPSQAYAGESSPVAQTLGKFGSIDASNFSDPIKAAERIVEVGTETGFGEGLKVLRVPLGPDCYRRVFENHGKREADLEATKSIATSTS</sequence>
<feature type="chain" id="PRO_5001681523" description="Oxidoreductase" evidence="5">
    <location>
        <begin position="25"/>
        <end position="285"/>
    </location>
</feature>
<evidence type="ECO:0008006" key="8">
    <source>
        <dbReference type="Google" id="ProtNLM"/>
    </source>
</evidence>
<dbReference type="EMBL" id="AMGV01000006">
    <property type="protein sequence ID" value="KEF56413.1"/>
    <property type="molecule type" value="Genomic_DNA"/>
</dbReference>
<name>A0A072PAW6_9EURO</name>
<keyword evidence="5" id="KW-0732">Signal</keyword>
<evidence type="ECO:0000256" key="4">
    <source>
        <dbReference type="RuleBase" id="RU000363"/>
    </source>
</evidence>
<dbReference type="Pfam" id="PF00106">
    <property type="entry name" value="adh_short"/>
    <property type="match status" value="1"/>
</dbReference>
<dbReference type="PRINTS" id="PR00081">
    <property type="entry name" value="GDHRDH"/>
</dbReference>
<dbReference type="GeneID" id="25282907"/>
<dbReference type="VEuPathDB" id="FungiDB:A1O9_07994"/>
<dbReference type="RefSeq" id="XP_013259003.1">
    <property type="nucleotide sequence ID" value="XM_013403549.1"/>
</dbReference>
<evidence type="ECO:0000256" key="1">
    <source>
        <dbReference type="ARBA" id="ARBA00006484"/>
    </source>
</evidence>
<accession>A0A072PAW6</accession>
<dbReference type="PANTHER" id="PTHR43976:SF16">
    <property type="entry name" value="SHORT-CHAIN DEHYDROGENASE_REDUCTASE FAMILY PROTEIN"/>
    <property type="match status" value="1"/>
</dbReference>
<comment type="caution">
    <text evidence="6">The sequence shown here is derived from an EMBL/GenBank/DDBJ whole genome shotgun (WGS) entry which is preliminary data.</text>
</comment>
<dbReference type="CDD" id="cd05374">
    <property type="entry name" value="17beta-HSD-like_SDR_c"/>
    <property type="match status" value="1"/>
</dbReference>
<dbReference type="STRING" id="1182545.A0A072PAW6"/>
<protein>
    <recommendedName>
        <fullName evidence="8">Oxidoreductase</fullName>
    </recommendedName>
</protein>
<feature type="signal peptide" evidence="5">
    <location>
        <begin position="1"/>
        <end position="24"/>
    </location>
</feature>
<dbReference type="PANTHER" id="PTHR43976">
    <property type="entry name" value="SHORT CHAIN DEHYDROGENASE"/>
    <property type="match status" value="1"/>
</dbReference>
<keyword evidence="2" id="KW-0521">NADP</keyword>
<dbReference type="HOGENOM" id="CLU_010194_2_9_1"/>
<proteinExistence type="inferred from homology"/>
<dbReference type="InterPro" id="IPR020904">
    <property type="entry name" value="Sc_DH/Rdtase_CS"/>
</dbReference>
<dbReference type="PROSITE" id="PS00061">
    <property type="entry name" value="ADH_SHORT"/>
    <property type="match status" value="1"/>
</dbReference>
<keyword evidence="7" id="KW-1185">Reference proteome</keyword>
<evidence type="ECO:0000313" key="7">
    <source>
        <dbReference type="Proteomes" id="UP000027920"/>
    </source>
</evidence>
<dbReference type="Proteomes" id="UP000027920">
    <property type="component" value="Unassembled WGS sequence"/>
</dbReference>